<dbReference type="NCBIfam" id="TIGR01947">
    <property type="entry name" value="rnfG"/>
    <property type="match status" value="1"/>
</dbReference>
<dbReference type="GO" id="GO:0005886">
    <property type="term" value="C:plasma membrane"/>
    <property type="evidence" value="ECO:0007669"/>
    <property type="project" value="UniProtKB-SubCell"/>
</dbReference>
<evidence type="ECO:0000256" key="5">
    <source>
        <dbReference type="ARBA" id="ARBA00022982"/>
    </source>
</evidence>
<evidence type="ECO:0000256" key="6">
    <source>
        <dbReference type="HAMAP-Rule" id="MF_00479"/>
    </source>
</evidence>
<dbReference type="PIRSF" id="PIRSF006091">
    <property type="entry name" value="E_trnsport_RnfG"/>
    <property type="match status" value="1"/>
</dbReference>
<keyword evidence="6" id="KW-0472">Membrane</keyword>
<keyword evidence="6" id="KW-1133">Transmembrane helix</keyword>
<feature type="domain" description="FMN-binding" evidence="8">
    <location>
        <begin position="93"/>
        <end position="181"/>
    </location>
</feature>
<dbReference type="PANTHER" id="PTHR36118">
    <property type="entry name" value="ION-TRANSLOCATING OXIDOREDUCTASE COMPLEX SUBUNIT G"/>
    <property type="match status" value="1"/>
</dbReference>
<dbReference type="GO" id="GO:0010181">
    <property type="term" value="F:FMN binding"/>
    <property type="evidence" value="ECO:0007669"/>
    <property type="project" value="InterPro"/>
</dbReference>
<comment type="caution">
    <text evidence="9">The sequence shown here is derived from an EMBL/GenBank/DDBJ whole genome shotgun (WGS) entry which is preliminary data.</text>
</comment>
<protein>
    <recommendedName>
        <fullName evidence="6">Ion-translocating oxidoreductase complex subunit G</fullName>
        <ecNumber evidence="6">7.-.-.-</ecNumber>
    </recommendedName>
    <alternativeName>
        <fullName evidence="6">Rnf electron transport complex subunit G</fullName>
    </alternativeName>
</protein>
<dbReference type="GO" id="GO:0009055">
    <property type="term" value="F:electron transfer activity"/>
    <property type="evidence" value="ECO:0007669"/>
    <property type="project" value="InterPro"/>
</dbReference>
<evidence type="ECO:0000256" key="7">
    <source>
        <dbReference type="SAM" id="SignalP"/>
    </source>
</evidence>
<proteinExistence type="inferred from homology"/>
<reference evidence="9 10" key="1">
    <citation type="submission" date="2020-08" db="EMBL/GenBank/DDBJ databases">
        <title>Bridging the membrane lipid divide: bacteria of the FCB group superphylum have the potential to synthesize archaeal ether lipids.</title>
        <authorList>
            <person name="Villanueva L."/>
            <person name="Von Meijenfeldt F.A.B."/>
            <person name="Westbye A.B."/>
            <person name="Yadav S."/>
            <person name="Hopmans E.C."/>
            <person name="Dutilh B.E."/>
            <person name="Sinninghe Damste J.S."/>
        </authorList>
    </citation>
    <scope>NUCLEOTIDE SEQUENCE [LARGE SCALE GENOMIC DNA]</scope>
    <source>
        <strain evidence="9">NIOZ-UU27</strain>
    </source>
</reference>
<dbReference type="PANTHER" id="PTHR36118:SF1">
    <property type="entry name" value="ION-TRANSLOCATING OXIDOREDUCTASE COMPLEX SUBUNIT G"/>
    <property type="match status" value="1"/>
</dbReference>
<accession>A0A8J6MY56</accession>
<feature type="modified residue" description="FMN phosphoryl threonine" evidence="6">
    <location>
        <position position="164"/>
    </location>
</feature>
<keyword evidence="5 6" id="KW-0249">Electron transport</keyword>
<keyword evidence="6" id="KW-1003">Cell membrane</keyword>
<feature type="chain" id="PRO_5035325406" description="Ion-translocating oxidoreductase complex subunit G" evidence="7">
    <location>
        <begin position="24"/>
        <end position="197"/>
    </location>
</feature>
<dbReference type="GO" id="GO:0022900">
    <property type="term" value="P:electron transport chain"/>
    <property type="evidence" value="ECO:0007669"/>
    <property type="project" value="UniProtKB-UniRule"/>
</dbReference>
<dbReference type="AlphaFoldDB" id="A0A8J6MY56"/>
<dbReference type="InterPro" id="IPR007329">
    <property type="entry name" value="FMN-bd"/>
</dbReference>
<evidence type="ECO:0000313" key="10">
    <source>
        <dbReference type="Proteomes" id="UP000650524"/>
    </source>
</evidence>
<evidence type="ECO:0000259" key="8">
    <source>
        <dbReference type="SMART" id="SM00900"/>
    </source>
</evidence>
<comment type="function">
    <text evidence="6">Part of a membrane-bound complex that couples electron transfer with translocation of ions across the membrane.</text>
</comment>
<evidence type="ECO:0000256" key="4">
    <source>
        <dbReference type="ARBA" id="ARBA00022643"/>
    </source>
</evidence>
<comment type="cofactor">
    <cofactor evidence="6">
        <name>FMN</name>
        <dbReference type="ChEBI" id="CHEBI:58210"/>
    </cofactor>
</comment>
<evidence type="ECO:0000256" key="2">
    <source>
        <dbReference type="ARBA" id="ARBA00022553"/>
    </source>
</evidence>
<dbReference type="EC" id="7.-.-.-" evidence="6"/>
<name>A0A8J6MY56_9DELT</name>
<keyword evidence="4 6" id="KW-0288">FMN</keyword>
<comment type="similarity">
    <text evidence="6">Belongs to the RnfG family.</text>
</comment>
<evidence type="ECO:0000256" key="1">
    <source>
        <dbReference type="ARBA" id="ARBA00022448"/>
    </source>
</evidence>
<dbReference type="NCBIfam" id="NF045876">
    <property type="entry name" value="RnfG_DVU2794"/>
    <property type="match status" value="1"/>
</dbReference>
<dbReference type="EMBL" id="JACNJD010000170">
    <property type="protein sequence ID" value="MBC8176860.1"/>
    <property type="molecule type" value="Genomic_DNA"/>
</dbReference>
<sequence length="197" mass="21285">MREMLKLFIAVVVFSCLSGGVLAAIQNVTKERIEYQQLKFVKGPTIKNIMEGCSNDPLIDRLRIVDEAREMHLFIGEFEGKRNTVAFETFGKGFGGAMGVIVGVNLENDEIIGVGVTTHSETPGVGSKAKTDPDFTAQFKGLSILDPFKVKTDGGQIDALSGATISSRGVCGALVEAGEIYKKLKPTIIEKMKEKQG</sequence>
<keyword evidence="3 6" id="KW-0285">Flavoprotein</keyword>
<evidence type="ECO:0000313" key="9">
    <source>
        <dbReference type="EMBL" id="MBC8176860.1"/>
    </source>
</evidence>
<gene>
    <name evidence="6" type="primary">rnfG</name>
    <name evidence="9" type="ORF">H8E19_05600</name>
</gene>
<organism evidence="9 10">
    <name type="scientific">Candidatus Desulfacyla euxinica</name>
    <dbReference type="NCBI Taxonomy" id="2841693"/>
    <lineage>
        <taxon>Bacteria</taxon>
        <taxon>Deltaproteobacteria</taxon>
        <taxon>Candidatus Desulfacyla</taxon>
    </lineage>
</organism>
<keyword evidence="7" id="KW-0732">Signal</keyword>
<dbReference type="Pfam" id="PF04205">
    <property type="entry name" value="FMN_bind"/>
    <property type="match status" value="1"/>
</dbReference>
<comment type="subcellular location">
    <subcellularLocation>
        <location evidence="6">Cell membrane</location>
        <topology evidence="6">Single-pass membrane protein</topology>
    </subcellularLocation>
</comment>
<keyword evidence="6" id="KW-0812">Transmembrane</keyword>
<dbReference type="Proteomes" id="UP000650524">
    <property type="component" value="Unassembled WGS sequence"/>
</dbReference>
<dbReference type="SMART" id="SM00900">
    <property type="entry name" value="FMN_bind"/>
    <property type="match status" value="1"/>
</dbReference>
<comment type="subunit">
    <text evidence="6">The complex is composed of six subunits: RnfA, RnfB, RnfC, RnfD, RnfE and RnfG.</text>
</comment>
<dbReference type="InterPro" id="IPR010209">
    <property type="entry name" value="Ion_transpt_RnfG/RsxG"/>
</dbReference>
<dbReference type="HAMAP" id="MF_00479">
    <property type="entry name" value="RsxG_RnfG"/>
    <property type="match status" value="1"/>
</dbReference>
<keyword evidence="2 6" id="KW-0597">Phosphoprotein</keyword>
<keyword evidence="6" id="KW-1278">Translocase</keyword>
<evidence type="ECO:0000256" key="3">
    <source>
        <dbReference type="ARBA" id="ARBA00022630"/>
    </source>
</evidence>
<keyword evidence="1 6" id="KW-0813">Transport</keyword>
<feature type="signal peptide" evidence="7">
    <location>
        <begin position="1"/>
        <end position="23"/>
    </location>
</feature>